<organism evidence="2">
    <name type="scientific">Timema genevievae</name>
    <name type="common">Walking stick</name>
    <dbReference type="NCBI Taxonomy" id="629358"/>
    <lineage>
        <taxon>Eukaryota</taxon>
        <taxon>Metazoa</taxon>
        <taxon>Ecdysozoa</taxon>
        <taxon>Arthropoda</taxon>
        <taxon>Hexapoda</taxon>
        <taxon>Insecta</taxon>
        <taxon>Pterygota</taxon>
        <taxon>Neoptera</taxon>
        <taxon>Polyneoptera</taxon>
        <taxon>Phasmatodea</taxon>
        <taxon>Timematodea</taxon>
        <taxon>Timematoidea</taxon>
        <taxon>Timematidae</taxon>
        <taxon>Timema</taxon>
    </lineage>
</organism>
<dbReference type="AlphaFoldDB" id="A0A7R9PS72"/>
<sequence>MLLTVMLFLGSAIHLTTSQPTSPCPSVFQYQLDEKGIWSGMVLVPPVPSNAQLKVNVEMFVRASLPTDWDGALEFFCLFIGVGRSSLGMGKNTEHEALIMAT</sequence>
<name>A0A7R9PS72_TIMGE</name>
<evidence type="ECO:0000256" key="1">
    <source>
        <dbReference type="SAM" id="SignalP"/>
    </source>
</evidence>
<gene>
    <name evidence="2" type="ORF">TGEB3V08_LOCUS11283</name>
</gene>
<keyword evidence="1" id="KW-0732">Signal</keyword>
<protein>
    <submittedName>
        <fullName evidence="2">Uncharacterized protein</fullName>
    </submittedName>
</protein>
<feature type="signal peptide" evidence="1">
    <location>
        <begin position="1"/>
        <end position="18"/>
    </location>
</feature>
<accession>A0A7R9PS72</accession>
<proteinExistence type="predicted"/>
<feature type="chain" id="PRO_5031035635" evidence="1">
    <location>
        <begin position="19"/>
        <end position="102"/>
    </location>
</feature>
<reference evidence="2" key="1">
    <citation type="submission" date="2020-11" db="EMBL/GenBank/DDBJ databases">
        <authorList>
            <person name="Tran Van P."/>
        </authorList>
    </citation>
    <scope>NUCLEOTIDE SEQUENCE</scope>
</reference>
<dbReference type="EMBL" id="OE849040">
    <property type="protein sequence ID" value="CAD7613636.1"/>
    <property type="molecule type" value="Genomic_DNA"/>
</dbReference>
<evidence type="ECO:0000313" key="2">
    <source>
        <dbReference type="EMBL" id="CAD7613636.1"/>
    </source>
</evidence>